<evidence type="ECO:0000313" key="2">
    <source>
        <dbReference type="Proteomes" id="UP000626109"/>
    </source>
</evidence>
<accession>A0A813I482</accession>
<sequence length="133" mass="14478">MRSRPLSSWITTGTLCGMQSFHAEDCPADAVMARATNDWPEYDPSSLEGRTLAVTAHLKHLTLEAAEVDIKEAEEYLANMGMGVGIHVKGMLDAIEEGQEDMEKTISGQCDLCAVQWQPLELGVVVVVSDINT</sequence>
<proteinExistence type="predicted"/>
<dbReference type="Proteomes" id="UP000626109">
    <property type="component" value="Unassembled WGS sequence"/>
</dbReference>
<protein>
    <submittedName>
        <fullName evidence="1">Uncharacterized protein</fullName>
    </submittedName>
</protein>
<dbReference type="EMBL" id="CAJNNW010002899">
    <property type="protein sequence ID" value="CAE8644792.1"/>
    <property type="molecule type" value="Genomic_DNA"/>
</dbReference>
<evidence type="ECO:0000313" key="1">
    <source>
        <dbReference type="EMBL" id="CAE8644792.1"/>
    </source>
</evidence>
<comment type="caution">
    <text evidence="1">The sequence shown here is derived from an EMBL/GenBank/DDBJ whole genome shotgun (WGS) entry which is preliminary data.</text>
</comment>
<dbReference type="AlphaFoldDB" id="A0A813I482"/>
<gene>
    <name evidence="1" type="ORF">PGLA2088_LOCUS3361</name>
</gene>
<name>A0A813I482_POLGL</name>
<reference evidence="1" key="1">
    <citation type="submission" date="2021-02" db="EMBL/GenBank/DDBJ databases">
        <authorList>
            <person name="Dougan E. K."/>
            <person name="Rhodes N."/>
            <person name="Thang M."/>
            <person name="Chan C."/>
        </authorList>
    </citation>
    <scope>NUCLEOTIDE SEQUENCE</scope>
</reference>
<organism evidence="1 2">
    <name type="scientific">Polarella glacialis</name>
    <name type="common">Dinoflagellate</name>
    <dbReference type="NCBI Taxonomy" id="89957"/>
    <lineage>
        <taxon>Eukaryota</taxon>
        <taxon>Sar</taxon>
        <taxon>Alveolata</taxon>
        <taxon>Dinophyceae</taxon>
        <taxon>Suessiales</taxon>
        <taxon>Suessiaceae</taxon>
        <taxon>Polarella</taxon>
    </lineage>
</organism>